<dbReference type="EMBL" id="BRLH01000012">
    <property type="protein sequence ID" value="GKX57202.1"/>
    <property type="molecule type" value="Genomic_DNA"/>
</dbReference>
<comment type="caution">
    <text evidence="1">The sequence shown here is derived from an EMBL/GenBank/DDBJ whole genome shotgun (WGS) entry which is preliminary data.</text>
</comment>
<reference evidence="1" key="1">
    <citation type="submission" date="2022-06" db="EMBL/GenBank/DDBJ databases">
        <title>Draft genome sequences of Leminorella grimontii str. JCM5902.</title>
        <authorList>
            <person name="Wakabayashi Y."/>
            <person name="Kojima K."/>
        </authorList>
    </citation>
    <scope>NUCLEOTIDE SEQUENCE</scope>
    <source>
        <strain evidence="1">JCM 5902</strain>
    </source>
</reference>
<organism evidence="1 2">
    <name type="scientific">Leminorella grimontii</name>
    <dbReference type="NCBI Taxonomy" id="82981"/>
    <lineage>
        <taxon>Bacteria</taxon>
        <taxon>Pseudomonadati</taxon>
        <taxon>Pseudomonadota</taxon>
        <taxon>Gammaproteobacteria</taxon>
        <taxon>Enterobacterales</taxon>
        <taxon>Budviciaceae</taxon>
        <taxon>Leminorella</taxon>
    </lineage>
</organism>
<dbReference type="Proteomes" id="UP001058124">
    <property type="component" value="Unassembled WGS sequence"/>
</dbReference>
<accession>A0AAV5N5Z5</accession>
<keyword evidence="2" id="KW-1185">Reference proteome</keyword>
<proteinExistence type="predicted"/>
<name>A0AAV5N5Z5_9GAMM</name>
<dbReference type="RefSeq" id="WP_027275293.1">
    <property type="nucleotide sequence ID" value="NZ_BRLH01000012.1"/>
</dbReference>
<dbReference type="AlphaFoldDB" id="A0AAV5N5Z5"/>
<protein>
    <submittedName>
        <fullName evidence="1">Uncharacterized protein</fullName>
    </submittedName>
</protein>
<evidence type="ECO:0000313" key="2">
    <source>
        <dbReference type="Proteomes" id="UP001058124"/>
    </source>
</evidence>
<sequence>MAVSLVTYARALDKPGGKIYVEKKEVRRDSYQDGGVNVDVCEETYRFCDGVVLRRVVEIDDVCAALESEGVCAECWISYDVLNSAGIDVQPKRKAFSNTCQARFWLRMGE</sequence>
<evidence type="ECO:0000313" key="1">
    <source>
        <dbReference type="EMBL" id="GKX57202.1"/>
    </source>
</evidence>
<gene>
    <name evidence="1" type="ORF">SOASR030_33140</name>
</gene>